<gene>
    <name evidence="2" type="ORF">K490DRAFT_63891</name>
</gene>
<proteinExistence type="predicted"/>
<protein>
    <submittedName>
        <fullName evidence="2">Uncharacterized protein</fullName>
    </submittedName>
</protein>
<sequence length="419" mass="47489">MSTLSASKPTSFFDLPRELRDIIYGLALHPFETATTIGIAQPYCPHAPPRQTLPKAFTETQTVSKLFAEEAKYVFYRYAIVTQLATLDANSTSPEIGLDMIRWAMDLGCPHIALPDRPDLSFVENLEIRVLIPAARGVSTCILCDCRRQNTYASTDSYDTRFSRLTDSSAEDSDSCDEASNISTRHSGILLRQHEAPHTAVRFVAINDTTSTTACAAPVKYSKHKPQIPDLIALRNFTLKFTTERNRIGDYSCRIPILRQLMNDYERFLGRGTLPNGRRDYNSSPRKALDAHTGFGTRCDIAEVLFRLGWSRDDVANHIGRPLVWQVDPPLALQGRLQKWMLEGKSHRDMMALEDAFKKETPKAEQPSKLIGREKRSPERFWTRRPATGRDRDWQVIAMEAWGAHRLEVSIRAGLFSMR</sequence>
<organism evidence="2 3">
    <name type="scientific">Saccharata proteae CBS 121410</name>
    <dbReference type="NCBI Taxonomy" id="1314787"/>
    <lineage>
        <taxon>Eukaryota</taxon>
        <taxon>Fungi</taxon>
        <taxon>Dikarya</taxon>
        <taxon>Ascomycota</taxon>
        <taxon>Pezizomycotina</taxon>
        <taxon>Dothideomycetes</taxon>
        <taxon>Dothideomycetes incertae sedis</taxon>
        <taxon>Botryosphaeriales</taxon>
        <taxon>Saccharataceae</taxon>
        <taxon>Saccharata</taxon>
    </lineage>
</organism>
<name>A0A6A5YDI1_9PEZI</name>
<reference evidence="2" key="1">
    <citation type="journal article" date="2020" name="Stud. Mycol.">
        <title>101 Dothideomycetes genomes: a test case for predicting lifestyles and emergence of pathogens.</title>
        <authorList>
            <person name="Haridas S."/>
            <person name="Albert R."/>
            <person name="Binder M."/>
            <person name="Bloem J."/>
            <person name="Labutti K."/>
            <person name="Salamov A."/>
            <person name="Andreopoulos B."/>
            <person name="Baker S."/>
            <person name="Barry K."/>
            <person name="Bills G."/>
            <person name="Bluhm B."/>
            <person name="Cannon C."/>
            <person name="Castanera R."/>
            <person name="Culley D."/>
            <person name="Daum C."/>
            <person name="Ezra D."/>
            <person name="Gonzalez J."/>
            <person name="Henrissat B."/>
            <person name="Kuo A."/>
            <person name="Liang C."/>
            <person name="Lipzen A."/>
            <person name="Lutzoni F."/>
            <person name="Magnuson J."/>
            <person name="Mondo S."/>
            <person name="Nolan M."/>
            <person name="Ohm R."/>
            <person name="Pangilinan J."/>
            <person name="Park H.-J."/>
            <person name="Ramirez L."/>
            <person name="Alfaro M."/>
            <person name="Sun H."/>
            <person name="Tritt A."/>
            <person name="Yoshinaga Y."/>
            <person name="Zwiers L.-H."/>
            <person name="Turgeon B."/>
            <person name="Goodwin S."/>
            <person name="Spatafora J."/>
            <person name="Crous P."/>
            <person name="Grigoriev I."/>
        </authorList>
    </citation>
    <scope>NUCLEOTIDE SEQUENCE</scope>
    <source>
        <strain evidence="2">CBS 121410</strain>
    </source>
</reference>
<dbReference type="EMBL" id="ML978714">
    <property type="protein sequence ID" value="KAF2089758.1"/>
    <property type="molecule type" value="Genomic_DNA"/>
</dbReference>
<dbReference type="AlphaFoldDB" id="A0A6A5YDI1"/>
<feature type="region of interest" description="Disordered" evidence="1">
    <location>
        <begin position="359"/>
        <end position="384"/>
    </location>
</feature>
<keyword evidence="3" id="KW-1185">Reference proteome</keyword>
<evidence type="ECO:0000256" key="1">
    <source>
        <dbReference type="SAM" id="MobiDB-lite"/>
    </source>
</evidence>
<dbReference type="Proteomes" id="UP000799776">
    <property type="component" value="Unassembled WGS sequence"/>
</dbReference>
<evidence type="ECO:0000313" key="2">
    <source>
        <dbReference type="EMBL" id="KAF2089758.1"/>
    </source>
</evidence>
<accession>A0A6A5YDI1</accession>
<feature type="compositionally biased region" description="Basic and acidic residues" evidence="1">
    <location>
        <begin position="371"/>
        <end position="384"/>
    </location>
</feature>
<evidence type="ECO:0000313" key="3">
    <source>
        <dbReference type="Proteomes" id="UP000799776"/>
    </source>
</evidence>